<reference evidence="2" key="2">
    <citation type="submission" date="2020-11" db="EMBL/GenBank/DDBJ databases">
        <authorList>
            <person name="McCartney M.A."/>
            <person name="Auch B."/>
            <person name="Kono T."/>
            <person name="Mallez S."/>
            <person name="Becker A."/>
            <person name="Gohl D.M."/>
            <person name="Silverstein K.A.T."/>
            <person name="Koren S."/>
            <person name="Bechman K.B."/>
            <person name="Herman A."/>
            <person name="Abrahante J.E."/>
            <person name="Garbe J."/>
        </authorList>
    </citation>
    <scope>NUCLEOTIDE SEQUENCE</scope>
    <source>
        <strain evidence="2">Duluth1</strain>
        <tissue evidence="2">Whole animal</tissue>
    </source>
</reference>
<dbReference type="Proteomes" id="UP000828390">
    <property type="component" value="Unassembled WGS sequence"/>
</dbReference>
<evidence type="ECO:0000313" key="2">
    <source>
        <dbReference type="EMBL" id="KAH3852159.1"/>
    </source>
</evidence>
<sequence length="55" mass="5921">MVCYGANTVSSPAGDFYTVFDGARQSLRPAGNLKQNPRQSATLPDSVSDRRGTCR</sequence>
<feature type="compositionally biased region" description="Polar residues" evidence="1">
    <location>
        <begin position="33"/>
        <end position="45"/>
    </location>
</feature>
<accession>A0A9D4L6F7</accession>
<feature type="region of interest" description="Disordered" evidence="1">
    <location>
        <begin position="28"/>
        <end position="55"/>
    </location>
</feature>
<gene>
    <name evidence="2" type="ORF">DPMN_094658</name>
</gene>
<organism evidence="2 3">
    <name type="scientific">Dreissena polymorpha</name>
    <name type="common">Zebra mussel</name>
    <name type="synonym">Mytilus polymorpha</name>
    <dbReference type="NCBI Taxonomy" id="45954"/>
    <lineage>
        <taxon>Eukaryota</taxon>
        <taxon>Metazoa</taxon>
        <taxon>Spiralia</taxon>
        <taxon>Lophotrochozoa</taxon>
        <taxon>Mollusca</taxon>
        <taxon>Bivalvia</taxon>
        <taxon>Autobranchia</taxon>
        <taxon>Heteroconchia</taxon>
        <taxon>Euheterodonta</taxon>
        <taxon>Imparidentia</taxon>
        <taxon>Neoheterodontei</taxon>
        <taxon>Myida</taxon>
        <taxon>Dreissenoidea</taxon>
        <taxon>Dreissenidae</taxon>
        <taxon>Dreissena</taxon>
    </lineage>
</organism>
<evidence type="ECO:0000313" key="3">
    <source>
        <dbReference type="Proteomes" id="UP000828390"/>
    </source>
</evidence>
<dbReference type="EMBL" id="JAIWYP010000003">
    <property type="protein sequence ID" value="KAH3852159.1"/>
    <property type="molecule type" value="Genomic_DNA"/>
</dbReference>
<name>A0A9D4L6F7_DREPO</name>
<keyword evidence="3" id="KW-1185">Reference proteome</keyword>
<comment type="caution">
    <text evidence="2">The sequence shown here is derived from an EMBL/GenBank/DDBJ whole genome shotgun (WGS) entry which is preliminary data.</text>
</comment>
<reference evidence="2" key="1">
    <citation type="journal article" date="2019" name="bioRxiv">
        <title>The Genome of the Zebra Mussel, Dreissena polymorpha: A Resource for Invasive Species Research.</title>
        <authorList>
            <person name="McCartney M.A."/>
            <person name="Auch B."/>
            <person name="Kono T."/>
            <person name="Mallez S."/>
            <person name="Zhang Y."/>
            <person name="Obille A."/>
            <person name="Becker A."/>
            <person name="Abrahante J.E."/>
            <person name="Garbe J."/>
            <person name="Badalamenti J.P."/>
            <person name="Herman A."/>
            <person name="Mangelson H."/>
            <person name="Liachko I."/>
            <person name="Sullivan S."/>
            <person name="Sone E.D."/>
            <person name="Koren S."/>
            <person name="Silverstein K.A.T."/>
            <person name="Beckman K.B."/>
            <person name="Gohl D.M."/>
        </authorList>
    </citation>
    <scope>NUCLEOTIDE SEQUENCE</scope>
    <source>
        <strain evidence="2">Duluth1</strain>
        <tissue evidence="2">Whole animal</tissue>
    </source>
</reference>
<dbReference type="AlphaFoldDB" id="A0A9D4L6F7"/>
<proteinExistence type="predicted"/>
<protein>
    <submittedName>
        <fullName evidence="2">Uncharacterized protein</fullName>
    </submittedName>
</protein>
<evidence type="ECO:0000256" key="1">
    <source>
        <dbReference type="SAM" id="MobiDB-lite"/>
    </source>
</evidence>